<keyword evidence="1" id="KW-0175">Coiled coil</keyword>
<keyword evidence="2" id="KW-0472">Membrane</keyword>
<feature type="transmembrane region" description="Helical" evidence="2">
    <location>
        <begin position="98"/>
        <end position="120"/>
    </location>
</feature>
<dbReference type="Gene3D" id="1.20.920.20">
    <property type="match status" value="1"/>
</dbReference>
<evidence type="ECO:0000256" key="2">
    <source>
        <dbReference type="SAM" id="Phobius"/>
    </source>
</evidence>
<sequence length="176" mass="20283">MENLSHGLSLIGQKVDELKPNFELSMKDATQIKIDLDRKMATIAVAGTLVDRLRGEYDRWQDRMTALEEELRQMESGCFKRLHDRILLISTLKNFCSAWSASACFSANILLFLAAFFAFLQQHFWSVKPQLDTNYDWIPQLDTFAVGYRSWIQSQLDTAIGYIFKSTRIHPVKTLA</sequence>
<dbReference type="WBParaSite" id="jg2709">
    <property type="protein sequence ID" value="jg2709"/>
    <property type="gene ID" value="jg2709"/>
</dbReference>
<keyword evidence="3" id="KW-1185">Reference proteome</keyword>
<keyword evidence="2" id="KW-1133">Transmembrane helix</keyword>
<dbReference type="AlphaFoldDB" id="A0A915E5A3"/>
<keyword evidence="2" id="KW-0812">Transmembrane</keyword>
<dbReference type="Proteomes" id="UP000887574">
    <property type="component" value="Unplaced"/>
</dbReference>
<organism evidence="3 4">
    <name type="scientific">Ditylenchus dipsaci</name>
    <dbReference type="NCBI Taxonomy" id="166011"/>
    <lineage>
        <taxon>Eukaryota</taxon>
        <taxon>Metazoa</taxon>
        <taxon>Ecdysozoa</taxon>
        <taxon>Nematoda</taxon>
        <taxon>Chromadorea</taxon>
        <taxon>Rhabditida</taxon>
        <taxon>Tylenchina</taxon>
        <taxon>Tylenchomorpha</taxon>
        <taxon>Sphaerularioidea</taxon>
        <taxon>Anguinidae</taxon>
        <taxon>Anguininae</taxon>
        <taxon>Ditylenchus</taxon>
    </lineage>
</organism>
<accession>A0A915E5A3</accession>
<protein>
    <submittedName>
        <fullName evidence="4">Uncharacterized protein</fullName>
    </submittedName>
</protein>
<reference evidence="4" key="1">
    <citation type="submission" date="2022-11" db="UniProtKB">
        <authorList>
            <consortium name="WormBaseParasite"/>
        </authorList>
    </citation>
    <scope>IDENTIFICATION</scope>
</reference>
<proteinExistence type="predicted"/>
<name>A0A915E5A3_9BILA</name>
<evidence type="ECO:0000256" key="1">
    <source>
        <dbReference type="SAM" id="Coils"/>
    </source>
</evidence>
<evidence type="ECO:0000313" key="4">
    <source>
        <dbReference type="WBParaSite" id="jg2709"/>
    </source>
</evidence>
<feature type="coiled-coil region" evidence="1">
    <location>
        <begin position="50"/>
        <end position="77"/>
    </location>
</feature>
<evidence type="ECO:0000313" key="3">
    <source>
        <dbReference type="Proteomes" id="UP000887574"/>
    </source>
</evidence>